<dbReference type="EMBL" id="JYDR01000027">
    <property type="protein sequence ID" value="KRY74239.1"/>
    <property type="molecule type" value="Genomic_DNA"/>
</dbReference>
<feature type="region of interest" description="Disordered" evidence="1">
    <location>
        <begin position="70"/>
        <end position="117"/>
    </location>
</feature>
<gene>
    <name evidence="2" type="ORF">T4A_9983</name>
</gene>
<evidence type="ECO:0000313" key="3">
    <source>
        <dbReference type="Proteomes" id="UP000054632"/>
    </source>
</evidence>
<reference evidence="2 3" key="1">
    <citation type="submission" date="2015-01" db="EMBL/GenBank/DDBJ databases">
        <title>Evolution of Trichinella species and genotypes.</title>
        <authorList>
            <person name="Korhonen P.K."/>
            <person name="Edoardo P."/>
            <person name="Giuseppe L.R."/>
            <person name="Gasser R.B."/>
        </authorList>
    </citation>
    <scope>NUCLEOTIDE SEQUENCE [LARGE SCALE GENOMIC DNA]</scope>
    <source>
        <strain evidence="2">ISS13</strain>
    </source>
</reference>
<sequence length="335" mass="37568">MVSGRPRRATNRRKERRKLSIVWSGTISKCMVRTTIHGSNKVDPNIAERPRWIHSYRRQITHPLLERTRCHSSADPTRAKNTFNGTATTKNPESFSQCRETLPRRPPTRKTPNSSRKGLRPHNIFVIALSSDSFEPKAWICSCRIQILSASFNSSDVNPIPVLLERAGIVVLCRKRRHQAITRINLSKLEYLPGLMTLAASCGGETVTNTAVARRSFSSTYRLSILSSLSASGQVSGEPRNQVGPCHHFNEEERFFTVQPRLARSAGGDVTPPQRRSESLNFANSIRNEWFPPIRVSIDPSQCHLAVTPAMASLYVQCQLFSHVTDQSGTKKSSH</sequence>
<feature type="compositionally biased region" description="Polar residues" evidence="1">
    <location>
        <begin position="79"/>
        <end position="98"/>
    </location>
</feature>
<name>A0A0V1EK85_TRIPS</name>
<comment type="caution">
    <text evidence="2">The sequence shown here is derived from an EMBL/GenBank/DDBJ whole genome shotgun (WGS) entry which is preliminary data.</text>
</comment>
<evidence type="ECO:0000256" key="1">
    <source>
        <dbReference type="SAM" id="MobiDB-lite"/>
    </source>
</evidence>
<protein>
    <submittedName>
        <fullName evidence="2">Uncharacterized protein</fullName>
    </submittedName>
</protein>
<dbReference type="AlphaFoldDB" id="A0A0V1EK85"/>
<proteinExistence type="predicted"/>
<accession>A0A0V1EK85</accession>
<dbReference type="Proteomes" id="UP000054632">
    <property type="component" value="Unassembled WGS sequence"/>
</dbReference>
<organism evidence="2 3">
    <name type="scientific">Trichinella pseudospiralis</name>
    <name type="common">Parasitic roundworm</name>
    <dbReference type="NCBI Taxonomy" id="6337"/>
    <lineage>
        <taxon>Eukaryota</taxon>
        <taxon>Metazoa</taxon>
        <taxon>Ecdysozoa</taxon>
        <taxon>Nematoda</taxon>
        <taxon>Enoplea</taxon>
        <taxon>Dorylaimia</taxon>
        <taxon>Trichinellida</taxon>
        <taxon>Trichinellidae</taxon>
        <taxon>Trichinella</taxon>
    </lineage>
</organism>
<evidence type="ECO:0000313" key="2">
    <source>
        <dbReference type="EMBL" id="KRY74239.1"/>
    </source>
</evidence>